<dbReference type="AlphaFoldDB" id="A0A533Q7U3"/>
<accession>A0A533Q7U3</accession>
<comment type="caution">
    <text evidence="1">The sequence shown here is derived from an EMBL/GenBank/DDBJ whole genome shotgun (WGS) entry which is preliminary data.</text>
</comment>
<gene>
    <name evidence="1" type="ORF">JETT_3063</name>
</gene>
<dbReference type="EMBL" id="SULG01000087">
    <property type="protein sequence ID" value="TLD40665.1"/>
    <property type="molecule type" value="Genomic_DNA"/>
</dbReference>
<name>A0A533Q7U3_9BACT</name>
<dbReference type="Proteomes" id="UP000319783">
    <property type="component" value="Unassembled WGS sequence"/>
</dbReference>
<evidence type="ECO:0000313" key="2">
    <source>
        <dbReference type="Proteomes" id="UP000319783"/>
    </source>
</evidence>
<organism evidence="1 2">
    <name type="scientific">Candidatus Jettenia ecosi</name>
    <dbReference type="NCBI Taxonomy" id="2494326"/>
    <lineage>
        <taxon>Bacteria</taxon>
        <taxon>Pseudomonadati</taxon>
        <taxon>Planctomycetota</taxon>
        <taxon>Candidatus Brocadiia</taxon>
        <taxon>Candidatus Brocadiales</taxon>
        <taxon>Candidatus Brocadiaceae</taxon>
        <taxon>Candidatus Jettenia</taxon>
    </lineage>
</organism>
<evidence type="ECO:0000313" key="1">
    <source>
        <dbReference type="EMBL" id="TLD40665.1"/>
    </source>
</evidence>
<reference evidence="1 2" key="1">
    <citation type="submission" date="2019-04" db="EMBL/GenBank/DDBJ databases">
        <title>Genome of a novel bacterium Candidatus Jettenia ecosi reconstructed from metagenome of an anammox bioreactor.</title>
        <authorList>
            <person name="Mardanov A.V."/>
            <person name="Beletsky A.V."/>
            <person name="Ravin N.V."/>
            <person name="Botchkova E.A."/>
            <person name="Litti Y.V."/>
            <person name="Nozhevnikova A.N."/>
        </authorList>
    </citation>
    <scope>NUCLEOTIDE SEQUENCE [LARGE SCALE GENOMIC DNA]</scope>
    <source>
        <strain evidence="1">J2</strain>
    </source>
</reference>
<proteinExistence type="predicted"/>
<protein>
    <submittedName>
        <fullName evidence="1">Uncharacterized protein</fullName>
    </submittedName>
</protein>
<sequence>MPNTSLLCPEAISIAQKVAHKIPLRYFMVHRIELGKMNHSCT</sequence>